<dbReference type="GO" id="GO:0005975">
    <property type="term" value="P:carbohydrate metabolic process"/>
    <property type="evidence" value="ECO:0007669"/>
    <property type="project" value="InterPro"/>
</dbReference>
<reference evidence="8 9" key="1">
    <citation type="journal article" date="2015" name="Genome Announc.">
        <title>Complete Genome Sequence of the Type Strain Corynebacterium mustelae DSM 45274, Isolated from Various Tissues of a Male Ferret with Lethal Sepsis.</title>
        <authorList>
            <person name="Ruckert C."/>
            <person name="Eimer J."/>
            <person name="Winkler A."/>
            <person name="Tauch A."/>
        </authorList>
    </citation>
    <scope>NUCLEOTIDE SEQUENCE [LARGE SCALE GENOMIC DNA]</scope>
    <source>
        <strain evidence="8 9">DSM 45274</strain>
    </source>
</reference>
<gene>
    <name evidence="8" type="ORF">CMUST_13965</name>
</gene>
<evidence type="ECO:0000256" key="6">
    <source>
        <dbReference type="SAM" id="MobiDB-lite"/>
    </source>
</evidence>
<feature type="domain" description="Glycoside hydrolase family 3 N-terminal" evidence="7">
    <location>
        <begin position="67"/>
        <end position="384"/>
    </location>
</feature>
<dbReference type="KEGG" id="cmv:CMUST_13965"/>
<dbReference type="GO" id="GO:0009254">
    <property type="term" value="P:peptidoglycan turnover"/>
    <property type="evidence" value="ECO:0007669"/>
    <property type="project" value="TreeGrafter"/>
</dbReference>
<protein>
    <recommendedName>
        <fullName evidence="3">beta-N-acetylhexosaminidase</fullName>
        <ecNumber evidence="3">3.2.1.52</ecNumber>
    </recommendedName>
</protein>
<dbReference type="AlphaFoldDB" id="A0A0G3H100"/>
<dbReference type="Pfam" id="PF00933">
    <property type="entry name" value="Glyco_hydro_3"/>
    <property type="match status" value="1"/>
</dbReference>
<evidence type="ECO:0000256" key="2">
    <source>
        <dbReference type="ARBA" id="ARBA00005336"/>
    </source>
</evidence>
<dbReference type="Gene3D" id="3.20.20.300">
    <property type="entry name" value="Glycoside hydrolase, family 3, N-terminal domain"/>
    <property type="match status" value="1"/>
</dbReference>
<comment type="catalytic activity">
    <reaction evidence="1">
        <text>Hydrolysis of terminal non-reducing N-acetyl-D-hexosamine residues in N-acetyl-beta-D-hexosaminides.</text>
        <dbReference type="EC" id="3.2.1.52"/>
    </reaction>
</comment>
<dbReference type="InterPro" id="IPR001764">
    <property type="entry name" value="Glyco_hydro_3_N"/>
</dbReference>
<evidence type="ECO:0000313" key="9">
    <source>
        <dbReference type="Proteomes" id="UP000035199"/>
    </source>
</evidence>
<dbReference type="PANTHER" id="PTHR30480">
    <property type="entry name" value="BETA-HEXOSAMINIDASE-RELATED"/>
    <property type="match status" value="1"/>
</dbReference>
<evidence type="ECO:0000256" key="3">
    <source>
        <dbReference type="ARBA" id="ARBA00012663"/>
    </source>
</evidence>
<dbReference type="PROSITE" id="PS51257">
    <property type="entry name" value="PROKAR_LIPOPROTEIN"/>
    <property type="match status" value="1"/>
</dbReference>
<dbReference type="RefSeq" id="WP_047262985.1">
    <property type="nucleotide sequence ID" value="NZ_CP011542.1"/>
</dbReference>
<dbReference type="InterPro" id="IPR017853">
    <property type="entry name" value="GH"/>
</dbReference>
<keyword evidence="5 8" id="KW-0326">Glycosidase</keyword>
<dbReference type="EMBL" id="CP011542">
    <property type="protein sequence ID" value="AKK07086.1"/>
    <property type="molecule type" value="Genomic_DNA"/>
</dbReference>
<reference evidence="9" key="2">
    <citation type="submission" date="2015-05" db="EMBL/GenBank/DDBJ databases">
        <title>Complete genome sequence of Corynebacterium mustelae DSM 45274, isolated from various tissues of a male ferret with lethal sepsis.</title>
        <authorList>
            <person name="Ruckert C."/>
            <person name="Albersmeier A."/>
            <person name="Winkler A."/>
            <person name="Tauch A."/>
        </authorList>
    </citation>
    <scope>NUCLEOTIDE SEQUENCE [LARGE SCALE GENOMIC DNA]</scope>
    <source>
        <strain evidence="9">DSM 45274</strain>
    </source>
</reference>
<dbReference type="SUPFAM" id="SSF51445">
    <property type="entry name" value="(Trans)glycosidases"/>
    <property type="match status" value="1"/>
</dbReference>
<keyword evidence="4 8" id="KW-0378">Hydrolase</keyword>
<accession>A0A0G3H100</accession>
<dbReference type="EC" id="3.2.1.52" evidence="3"/>
<dbReference type="Proteomes" id="UP000035199">
    <property type="component" value="Chromosome"/>
</dbReference>
<name>A0A0G3H100_9CORY</name>
<keyword evidence="9" id="KW-1185">Reference proteome</keyword>
<evidence type="ECO:0000256" key="1">
    <source>
        <dbReference type="ARBA" id="ARBA00001231"/>
    </source>
</evidence>
<evidence type="ECO:0000256" key="4">
    <source>
        <dbReference type="ARBA" id="ARBA00022801"/>
    </source>
</evidence>
<dbReference type="PATRIC" id="fig|571915.4.peg.2998"/>
<evidence type="ECO:0000313" key="8">
    <source>
        <dbReference type="EMBL" id="AKK07086.1"/>
    </source>
</evidence>
<dbReference type="GO" id="GO:0004563">
    <property type="term" value="F:beta-N-acetylhexosaminidase activity"/>
    <property type="evidence" value="ECO:0007669"/>
    <property type="project" value="UniProtKB-EC"/>
</dbReference>
<evidence type="ECO:0000256" key="5">
    <source>
        <dbReference type="ARBA" id="ARBA00023295"/>
    </source>
</evidence>
<feature type="region of interest" description="Disordered" evidence="6">
    <location>
        <begin position="33"/>
        <end position="61"/>
    </location>
</feature>
<comment type="similarity">
    <text evidence="2">Belongs to the glycosyl hydrolase 3 family.</text>
</comment>
<dbReference type="PANTHER" id="PTHR30480:SF13">
    <property type="entry name" value="BETA-HEXOSAMINIDASE"/>
    <property type="match status" value="1"/>
</dbReference>
<dbReference type="STRING" id="571915.CMUST_13965"/>
<organism evidence="8 9">
    <name type="scientific">Corynebacterium mustelae</name>
    <dbReference type="NCBI Taxonomy" id="571915"/>
    <lineage>
        <taxon>Bacteria</taxon>
        <taxon>Bacillati</taxon>
        <taxon>Actinomycetota</taxon>
        <taxon>Actinomycetes</taxon>
        <taxon>Mycobacteriales</taxon>
        <taxon>Corynebacteriaceae</taxon>
        <taxon>Corynebacterium</taxon>
    </lineage>
</organism>
<sequence length="386" mass="40851">MTHVKGLTHTTRYVPIIFLTCLASVVSGCTDTPGSAPEPMVLSSQATSTSEEPVTSTTELPPEDAKLRAAVAQLMMVGVRDFDDAMRALELGAGGIFIGSDTDPKLLTEPGRDLHALRERIGRPFSVSIDFEGGRVLRHAGILGTFPAPRVMAETKTELEVRALARDMATSLANHGITVNFAPVLDIDAAGLDVVGDRAFSTEPQQASRYAVAFAEGMVEGGITPVFKHFPGHGRASGDSHHNTVTTPPLEELKNFDLVPYAGALPAVPTAAVMMGHMTVPGLGDTPTSLNHDAYELLRTGDYPGGQWFNGVIFTDDLSGMKAISDTLPAHEAAALAIAAGADQALWLTTDDLGLAIDTTLGYITEGRLKAEDVAIKADRVAQLQR</sequence>
<dbReference type="InterPro" id="IPR050226">
    <property type="entry name" value="NagZ_Beta-hexosaminidase"/>
</dbReference>
<dbReference type="InterPro" id="IPR036962">
    <property type="entry name" value="Glyco_hydro_3_N_sf"/>
</dbReference>
<proteinExistence type="inferred from homology"/>
<feature type="compositionally biased region" description="Low complexity" evidence="6">
    <location>
        <begin position="47"/>
        <end position="60"/>
    </location>
</feature>
<evidence type="ECO:0000259" key="7">
    <source>
        <dbReference type="Pfam" id="PF00933"/>
    </source>
</evidence>
<dbReference type="OrthoDB" id="9805821at2"/>